<protein>
    <submittedName>
        <fullName evidence="1">Uncharacterized protein</fullName>
    </submittedName>
</protein>
<proteinExistence type="predicted"/>
<comment type="caution">
    <text evidence="1">The sequence shown here is derived from an EMBL/GenBank/DDBJ whole genome shotgun (WGS) entry which is preliminary data.</text>
</comment>
<gene>
    <name evidence="1" type="ORF">BDA96_02G192500</name>
</gene>
<accession>A0A921UT27</accession>
<organism evidence="1 2">
    <name type="scientific">Sorghum bicolor</name>
    <name type="common">Sorghum</name>
    <name type="synonym">Sorghum vulgare</name>
    <dbReference type="NCBI Taxonomy" id="4558"/>
    <lineage>
        <taxon>Eukaryota</taxon>
        <taxon>Viridiplantae</taxon>
        <taxon>Streptophyta</taxon>
        <taxon>Embryophyta</taxon>
        <taxon>Tracheophyta</taxon>
        <taxon>Spermatophyta</taxon>
        <taxon>Magnoliopsida</taxon>
        <taxon>Liliopsida</taxon>
        <taxon>Poales</taxon>
        <taxon>Poaceae</taxon>
        <taxon>PACMAD clade</taxon>
        <taxon>Panicoideae</taxon>
        <taxon>Andropogonodae</taxon>
        <taxon>Andropogoneae</taxon>
        <taxon>Sorghinae</taxon>
        <taxon>Sorghum</taxon>
    </lineage>
</organism>
<sequence length="106" mass="11928">MPNKTLDDHLFNRAYPILRGAWISTMKEYEKSSTGISKCRTFFWTPNSSQNCNNDLLGLTKLAEKLQCATYISGWIGVLSLLGCFTELPRVLKATLSIHHACTVFV</sequence>
<reference evidence="1" key="2">
    <citation type="submission" date="2020-10" db="EMBL/GenBank/DDBJ databases">
        <authorList>
            <person name="Cooper E.A."/>
            <person name="Brenton Z.W."/>
            <person name="Flinn B.S."/>
            <person name="Jenkins J."/>
            <person name="Shu S."/>
            <person name="Flowers D."/>
            <person name="Luo F."/>
            <person name="Wang Y."/>
            <person name="Xia P."/>
            <person name="Barry K."/>
            <person name="Daum C."/>
            <person name="Lipzen A."/>
            <person name="Yoshinaga Y."/>
            <person name="Schmutz J."/>
            <person name="Saski C."/>
            <person name="Vermerris W."/>
            <person name="Kresovich S."/>
        </authorList>
    </citation>
    <scope>NUCLEOTIDE SEQUENCE</scope>
</reference>
<dbReference type="AlphaFoldDB" id="A0A921UT27"/>
<dbReference type="EMBL" id="CM027681">
    <property type="protein sequence ID" value="KAG0543459.1"/>
    <property type="molecule type" value="Genomic_DNA"/>
</dbReference>
<dbReference type="Proteomes" id="UP000807115">
    <property type="component" value="Chromosome 2"/>
</dbReference>
<name>A0A921UT27_SORBI</name>
<reference evidence="1" key="1">
    <citation type="journal article" date="2019" name="BMC Genomics">
        <title>A new reference genome for Sorghum bicolor reveals high levels of sequence similarity between sweet and grain genotypes: implications for the genetics of sugar metabolism.</title>
        <authorList>
            <person name="Cooper E.A."/>
            <person name="Brenton Z.W."/>
            <person name="Flinn B.S."/>
            <person name="Jenkins J."/>
            <person name="Shu S."/>
            <person name="Flowers D."/>
            <person name="Luo F."/>
            <person name="Wang Y."/>
            <person name="Xia P."/>
            <person name="Barry K."/>
            <person name="Daum C."/>
            <person name="Lipzen A."/>
            <person name="Yoshinaga Y."/>
            <person name="Schmutz J."/>
            <person name="Saski C."/>
            <person name="Vermerris W."/>
            <person name="Kresovich S."/>
        </authorList>
    </citation>
    <scope>NUCLEOTIDE SEQUENCE</scope>
</reference>
<evidence type="ECO:0000313" key="2">
    <source>
        <dbReference type="Proteomes" id="UP000807115"/>
    </source>
</evidence>
<evidence type="ECO:0000313" key="1">
    <source>
        <dbReference type="EMBL" id="KAG0543459.1"/>
    </source>
</evidence>